<dbReference type="HOGENOM" id="CLU_109741_0_0_9"/>
<evidence type="ECO:0000256" key="1">
    <source>
        <dbReference type="SAM" id="Phobius"/>
    </source>
</evidence>
<dbReference type="RefSeq" id="WP_006716813.1">
    <property type="nucleotide sequence ID" value="NZ_CP007032.1"/>
</dbReference>
<reference evidence="2 3" key="1">
    <citation type="submission" date="2013-12" db="EMBL/GenBank/DDBJ databases">
        <authorList>
            <consortium name="DOE Joint Genome Institute"/>
            <person name="Smidt H."/>
            <person name="Huntemann M."/>
            <person name="Han J."/>
            <person name="Chen A."/>
            <person name="Kyrpides N."/>
            <person name="Mavromatis K."/>
            <person name="Markowitz V."/>
            <person name="Palaniappan K."/>
            <person name="Ivanova N."/>
            <person name="Schaumberg A."/>
            <person name="Pati A."/>
            <person name="Liolios K."/>
            <person name="Nordberg H.P."/>
            <person name="Cantor M.N."/>
            <person name="Hua S.X."/>
            <person name="Woyke T."/>
        </authorList>
    </citation>
    <scope>NUCLEOTIDE SEQUENCE [LARGE SCALE GENOMIC DNA]</scope>
    <source>
        <strain evidence="3">DSM 15288</strain>
    </source>
</reference>
<dbReference type="STRING" id="871968.DESME_15445"/>
<evidence type="ECO:0000313" key="3">
    <source>
        <dbReference type="Proteomes" id="UP000010847"/>
    </source>
</evidence>
<keyword evidence="1" id="KW-0472">Membrane</keyword>
<organism evidence="2 3">
    <name type="scientific">Desulfitobacterium metallireducens DSM 15288</name>
    <dbReference type="NCBI Taxonomy" id="871968"/>
    <lineage>
        <taxon>Bacteria</taxon>
        <taxon>Bacillati</taxon>
        <taxon>Bacillota</taxon>
        <taxon>Clostridia</taxon>
        <taxon>Eubacteriales</taxon>
        <taxon>Desulfitobacteriaceae</taxon>
        <taxon>Desulfitobacterium</taxon>
    </lineage>
</organism>
<accession>W0ECY1</accession>
<dbReference type="Proteomes" id="UP000010847">
    <property type="component" value="Chromosome"/>
</dbReference>
<proteinExistence type="predicted"/>
<evidence type="ECO:0008006" key="4">
    <source>
        <dbReference type="Google" id="ProtNLM"/>
    </source>
</evidence>
<keyword evidence="1" id="KW-1133">Transmembrane helix</keyword>
<evidence type="ECO:0000313" key="2">
    <source>
        <dbReference type="EMBL" id="AHF08710.1"/>
    </source>
</evidence>
<protein>
    <recommendedName>
        <fullName evidence="4">TATA-box binding protein</fullName>
    </recommendedName>
</protein>
<dbReference type="KEGG" id="dmt:DESME_15445"/>
<dbReference type="EMBL" id="CP007032">
    <property type="protein sequence ID" value="AHF08710.1"/>
    <property type="molecule type" value="Genomic_DNA"/>
</dbReference>
<feature type="transmembrane region" description="Helical" evidence="1">
    <location>
        <begin position="6"/>
        <end position="26"/>
    </location>
</feature>
<keyword evidence="1" id="KW-0812">Transmembrane</keyword>
<name>W0ECY1_9FIRM</name>
<gene>
    <name evidence="2" type="ORF">DESME_15445</name>
</gene>
<keyword evidence="3" id="KW-1185">Reference proteome</keyword>
<sequence>MTNRNVRLYIMGFIFIVLIILIDLGYEANGVIASRQQKNIPPLLLNSGLVEVAEAEVEVVFWFGEERSDSASSFLQEQIRSQSGWRWEIHGVEIQAANWTQGLDSKQSLTVSGYRHLNALEEAEIWTWFKTMAKKVELEGGKAYFDERVRAGIDGETYLRRNSFEPKQVAFSGTTSSIAGWQDGFFPEVKAGEDSVNIQLLTRSTSQGAMTVLAVPVLLEEF</sequence>
<dbReference type="AlphaFoldDB" id="W0ECY1"/>
<dbReference type="OrthoDB" id="1797419at2"/>